<evidence type="ECO:0000313" key="3">
    <source>
        <dbReference type="EMBL" id="PMD49958.1"/>
    </source>
</evidence>
<evidence type="ECO:0000256" key="2">
    <source>
        <dbReference type="SAM" id="Phobius"/>
    </source>
</evidence>
<keyword evidence="2" id="KW-0812">Transmembrane</keyword>
<keyword evidence="4" id="KW-1185">Reference proteome</keyword>
<proteinExistence type="predicted"/>
<keyword evidence="2" id="KW-1133">Transmembrane helix</keyword>
<dbReference type="RefSeq" id="XP_024726862.1">
    <property type="nucleotide sequence ID" value="XM_024884274.1"/>
</dbReference>
<reference evidence="3 4" key="1">
    <citation type="submission" date="2016-04" db="EMBL/GenBank/DDBJ databases">
        <title>A degradative enzymes factory behind the ericoid mycorrhizal symbiosis.</title>
        <authorList>
            <consortium name="DOE Joint Genome Institute"/>
            <person name="Martino E."/>
            <person name="Morin E."/>
            <person name="Grelet G."/>
            <person name="Kuo A."/>
            <person name="Kohler A."/>
            <person name="Daghino S."/>
            <person name="Barry K."/>
            <person name="Choi C."/>
            <person name="Cichocki N."/>
            <person name="Clum A."/>
            <person name="Copeland A."/>
            <person name="Hainaut M."/>
            <person name="Haridas S."/>
            <person name="Labutti K."/>
            <person name="Lindquist E."/>
            <person name="Lipzen A."/>
            <person name="Khouja H.-R."/>
            <person name="Murat C."/>
            <person name="Ohm R."/>
            <person name="Olson A."/>
            <person name="Spatafora J."/>
            <person name="Veneault-Fourrey C."/>
            <person name="Henrissat B."/>
            <person name="Grigoriev I."/>
            <person name="Martin F."/>
            <person name="Perotto S."/>
        </authorList>
    </citation>
    <scope>NUCLEOTIDE SEQUENCE [LARGE SCALE GENOMIC DNA]</scope>
    <source>
        <strain evidence="3 4">E</strain>
    </source>
</reference>
<keyword evidence="2" id="KW-0472">Membrane</keyword>
<dbReference type="InParanoid" id="A0A2J6SGS2"/>
<dbReference type="EMBL" id="KZ613919">
    <property type="protein sequence ID" value="PMD49958.1"/>
    <property type="molecule type" value="Genomic_DNA"/>
</dbReference>
<feature type="transmembrane region" description="Helical" evidence="2">
    <location>
        <begin position="213"/>
        <end position="231"/>
    </location>
</feature>
<evidence type="ECO:0000256" key="1">
    <source>
        <dbReference type="SAM" id="MobiDB-lite"/>
    </source>
</evidence>
<dbReference type="Proteomes" id="UP000235371">
    <property type="component" value="Unassembled WGS sequence"/>
</dbReference>
<name>A0A2J6SGS2_9HELO</name>
<sequence>MSSSEPMWNFSALPEEPIAEHLEQSEEDEAHPINLEAEEVPPQETQAQPGLMDQKTVQWLIDQLNYFGQLVQVIHDEKIPADLNETLQKIMRNTQNLPEMISTLDSLNSRHLLYELGTNVIKTRVQELTDQGKAANVQLSNLFQLQSQIFQGLGKQLTTLLELSERIDRLATGGRNGQRVTLHTAATAPEGSLFSRVMAGCRAIGRFFGSQPLGIFAAIILIAVIVALKMYEMSQGKEL</sequence>
<dbReference type="AlphaFoldDB" id="A0A2J6SGS2"/>
<protein>
    <submittedName>
        <fullName evidence="3">Uncharacterized protein</fullName>
    </submittedName>
</protein>
<evidence type="ECO:0000313" key="4">
    <source>
        <dbReference type="Proteomes" id="UP000235371"/>
    </source>
</evidence>
<gene>
    <name evidence="3" type="ORF">K444DRAFT_638537</name>
</gene>
<organism evidence="3 4">
    <name type="scientific">Hyaloscypha bicolor E</name>
    <dbReference type="NCBI Taxonomy" id="1095630"/>
    <lineage>
        <taxon>Eukaryota</taxon>
        <taxon>Fungi</taxon>
        <taxon>Dikarya</taxon>
        <taxon>Ascomycota</taxon>
        <taxon>Pezizomycotina</taxon>
        <taxon>Leotiomycetes</taxon>
        <taxon>Helotiales</taxon>
        <taxon>Hyaloscyphaceae</taxon>
        <taxon>Hyaloscypha</taxon>
        <taxon>Hyaloscypha bicolor</taxon>
    </lineage>
</organism>
<accession>A0A2J6SGS2</accession>
<feature type="region of interest" description="Disordered" evidence="1">
    <location>
        <begin position="1"/>
        <end position="29"/>
    </location>
</feature>
<dbReference type="OrthoDB" id="10321059at2759"/>
<dbReference type="GeneID" id="36592351"/>